<keyword evidence="1" id="KW-0732">Signal</keyword>
<evidence type="ECO:0000313" key="3">
    <source>
        <dbReference type="Proteomes" id="UP000477311"/>
    </source>
</evidence>
<evidence type="ECO:0000256" key="1">
    <source>
        <dbReference type="SAM" id="SignalP"/>
    </source>
</evidence>
<evidence type="ECO:0000313" key="2">
    <source>
        <dbReference type="EMBL" id="NGO37865.1"/>
    </source>
</evidence>
<name>A0A6M1RM84_9BACT</name>
<reference evidence="2 3" key="1">
    <citation type="submission" date="2020-02" db="EMBL/GenBank/DDBJ databases">
        <title>Draft genome sequence of Limisphaera ngatamarikiensis NGM72.4T, a thermophilic Verrucomicrobia grouped in subdivision 3.</title>
        <authorList>
            <person name="Carere C.R."/>
            <person name="Steen J."/>
            <person name="Hugenholtz P."/>
            <person name="Stott M.B."/>
        </authorList>
    </citation>
    <scope>NUCLEOTIDE SEQUENCE [LARGE SCALE GENOMIC DNA]</scope>
    <source>
        <strain evidence="2 3">NGM72.4</strain>
    </source>
</reference>
<keyword evidence="3" id="KW-1185">Reference proteome</keyword>
<gene>
    <name evidence="2" type="ORF">G4L39_00395</name>
</gene>
<organism evidence="2 3">
    <name type="scientific">Limisphaera ngatamarikiensis</name>
    <dbReference type="NCBI Taxonomy" id="1324935"/>
    <lineage>
        <taxon>Bacteria</taxon>
        <taxon>Pseudomonadati</taxon>
        <taxon>Verrucomicrobiota</taxon>
        <taxon>Verrucomicrobiia</taxon>
        <taxon>Limisphaerales</taxon>
        <taxon>Limisphaeraceae</taxon>
        <taxon>Limisphaera</taxon>
    </lineage>
</organism>
<accession>A0A6M1RM84</accession>
<sequence length="120" mass="13915">MRTKPNVVRTGLALLCLSLWCCSCAISKVNWTERVGHYTFDQAVVEMGPPDKQAKLQDGTLVAEWLTRPGRNRLYTSAGWYPYWHSWAFPTYVETSSPDTWLRLVFGPDGRLKEWKTYVR</sequence>
<protein>
    <recommendedName>
        <fullName evidence="4">Lipoprotein SmpA/OmlA domain-containing protein</fullName>
    </recommendedName>
</protein>
<dbReference type="RefSeq" id="WP_165105069.1">
    <property type="nucleotide sequence ID" value="NZ_JAAKYA010000004.1"/>
</dbReference>
<feature type="signal peptide" evidence="1">
    <location>
        <begin position="1"/>
        <end position="27"/>
    </location>
</feature>
<evidence type="ECO:0008006" key="4">
    <source>
        <dbReference type="Google" id="ProtNLM"/>
    </source>
</evidence>
<comment type="caution">
    <text evidence="2">The sequence shown here is derived from an EMBL/GenBank/DDBJ whole genome shotgun (WGS) entry which is preliminary data.</text>
</comment>
<proteinExistence type="predicted"/>
<dbReference type="EMBL" id="JAAKYA010000004">
    <property type="protein sequence ID" value="NGO37865.1"/>
    <property type="molecule type" value="Genomic_DNA"/>
</dbReference>
<dbReference type="Proteomes" id="UP000477311">
    <property type="component" value="Unassembled WGS sequence"/>
</dbReference>
<dbReference type="AlphaFoldDB" id="A0A6M1RM84"/>
<feature type="chain" id="PRO_5026909297" description="Lipoprotein SmpA/OmlA domain-containing protein" evidence="1">
    <location>
        <begin position="28"/>
        <end position="120"/>
    </location>
</feature>